<evidence type="ECO:0000256" key="1">
    <source>
        <dbReference type="SAM" id="MobiDB-lite"/>
    </source>
</evidence>
<proteinExistence type="predicted"/>
<evidence type="ECO:0000313" key="3">
    <source>
        <dbReference type="RefSeq" id="XP_030747923.1"/>
    </source>
</evidence>
<dbReference type="AlphaFoldDB" id="A0A6J2X9J8"/>
<dbReference type="Proteomes" id="UP000504635">
    <property type="component" value="Unplaced"/>
</dbReference>
<dbReference type="KEGG" id="soy:115876328"/>
<organism evidence="2 3">
    <name type="scientific">Sitophilus oryzae</name>
    <name type="common">Rice weevil</name>
    <name type="synonym">Curculio oryzae</name>
    <dbReference type="NCBI Taxonomy" id="7048"/>
    <lineage>
        <taxon>Eukaryota</taxon>
        <taxon>Metazoa</taxon>
        <taxon>Ecdysozoa</taxon>
        <taxon>Arthropoda</taxon>
        <taxon>Hexapoda</taxon>
        <taxon>Insecta</taxon>
        <taxon>Pterygota</taxon>
        <taxon>Neoptera</taxon>
        <taxon>Endopterygota</taxon>
        <taxon>Coleoptera</taxon>
        <taxon>Polyphaga</taxon>
        <taxon>Cucujiformia</taxon>
        <taxon>Curculionidae</taxon>
        <taxon>Dryophthorinae</taxon>
        <taxon>Sitophilus</taxon>
    </lineage>
</organism>
<accession>A0A6J2X9J8</accession>
<dbReference type="RefSeq" id="XP_030747923.1">
    <property type="nucleotide sequence ID" value="XM_030892063.1"/>
</dbReference>
<name>A0A6J2X9J8_SITOR</name>
<reference evidence="3" key="1">
    <citation type="submission" date="2025-08" db="UniProtKB">
        <authorList>
            <consortium name="RefSeq"/>
        </authorList>
    </citation>
    <scope>IDENTIFICATION</scope>
    <source>
        <tissue evidence="3">Gonads</tissue>
    </source>
</reference>
<sequence length="111" mass="13035">MLLVVSVNFRHFWSDRWRCNIYVGCVSRIFKEKCLFLVYCARKSCVVHSWTLREDYARNYPGLRTSKDHAASEEGDDEQHTNTTTDLQVGKKPGCLWMEWTKDRYGSGHVI</sequence>
<feature type="region of interest" description="Disordered" evidence="1">
    <location>
        <begin position="67"/>
        <end position="87"/>
    </location>
</feature>
<gene>
    <name evidence="3" type="primary">LOC115876328</name>
</gene>
<protein>
    <submittedName>
        <fullName evidence="3">Uncharacterized protein LOC115876328</fullName>
    </submittedName>
</protein>
<keyword evidence="2" id="KW-1185">Reference proteome</keyword>
<dbReference type="GeneID" id="115876328"/>
<evidence type="ECO:0000313" key="2">
    <source>
        <dbReference type="Proteomes" id="UP000504635"/>
    </source>
</evidence>
<dbReference type="InParanoid" id="A0A6J2X9J8"/>